<dbReference type="Proteomes" id="UP001162834">
    <property type="component" value="Chromosome"/>
</dbReference>
<evidence type="ECO:0000256" key="1">
    <source>
        <dbReference type="SAM" id="MobiDB-lite"/>
    </source>
</evidence>
<sequence length="112" mass="11934">MHPEASQLAKVTPLPVRPPARPAAPAVPGRFAEVFDLAAERERRSPPPPEALAALDEAARVYRELDAAGLQVRLDLTRGVCAQLRSHDGALVRPLSLHEVVDPSGLLPPDAA</sequence>
<name>A0A9E6XSV4_9ACTN</name>
<dbReference type="AlphaFoldDB" id="A0A9E6XSV4"/>
<evidence type="ECO:0000313" key="2">
    <source>
        <dbReference type="EMBL" id="UGS33700.1"/>
    </source>
</evidence>
<organism evidence="2 3">
    <name type="scientific">Capillimicrobium parvum</name>
    <dbReference type="NCBI Taxonomy" id="2884022"/>
    <lineage>
        <taxon>Bacteria</taxon>
        <taxon>Bacillati</taxon>
        <taxon>Actinomycetota</taxon>
        <taxon>Thermoleophilia</taxon>
        <taxon>Solirubrobacterales</taxon>
        <taxon>Capillimicrobiaceae</taxon>
        <taxon>Capillimicrobium</taxon>
    </lineage>
</organism>
<proteinExistence type="predicted"/>
<gene>
    <name evidence="2" type="ORF">DSM104329_00065</name>
</gene>
<dbReference type="RefSeq" id="WP_259313394.1">
    <property type="nucleotide sequence ID" value="NZ_CP087164.1"/>
</dbReference>
<reference evidence="2" key="1">
    <citation type="journal article" date="2022" name="Int. J. Syst. Evol. Microbiol.">
        <title>Pseudomonas aegrilactucae sp. nov. and Pseudomonas morbosilactucae sp. nov., pathogens causing bacterial rot of lettuce in Japan.</title>
        <authorList>
            <person name="Sawada H."/>
            <person name="Fujikawa T."/>
            <person name="Satou M."/>
        </authorList>
    </citation>
    <scope>NUCLEOTIDE SEQUENCE</scope>
    <source>
        <strain evidence="2">0166_1</strain>
    </source>
</reference>
<dbReference type="KEGG" id="sbae:DSM104329_00065"/>
<dbReference type="EMBL" id="CP087164">
    <property type="protein sequence ID" value="UGS33700.1"/>
    <property type="molecule type" value="Genomic_DNA"/>
</dbReference>
<evidence type="ECO:0000313" key="3">
    <source>
        <dbReference type="Proteomes" id="UP001162834"/>
    </source>
</evidence>
<keyword evidence="3" id="KW-1185">Reference proteome</keyword>
<accession>A0A9E6XSV4</accession>
<feature type="region of interest" description="Disordered" evidence="1">
    <location>
        <begin position="1"/>
        <end position="27"/>
    </location>
</feature>
<protein>
    <submittedName>
        <fullName evidence="2">Uncharacterized protein</fullName>
    </submittedName>
</protein>